<name>A0A383ES88_9ZZZZ</name>
<sequence>TARKIIELKYSLSELYKKHLQDNQGFDFVSEISDEQWINDKGLSNKNLGENIFEALYEDDNKKIVLAVAKNPHFSSAYLNELYELHQDKFDWDSYRLYLTWLIVGHVNCPDNVLEMASTKNEGYCSSLIRKAVALNKNTDKKIIDQLLKDQYRWVRQAAASHASLNKNEILQLIDSGDRYILKGLKENMNGDTSIIQKITTLLEDEDKYPLEYTTYSVAGCEEPGRGMA</sequence>
<feature type="non-terminal residue" evidence="1">
    <location>
        <position position="1"/>
    </location>
</feature>
<proteinExistence type="predicted"/>
<organism evidence="1">
    <name type="scientific">marine metagenome</name>
    <dbReference type="NCBI Taxonomy" id="408172"/>
    <lineage>
        <taxon>unclassified sequences</taxon>
        <taxon>metagenomes</taxon>
        <taxon>ecological metagenomes</taxon>
    </lineage>
</organism>
<dbReference type="AlphaFoldDB" id="A0A383ES88"/>
<accession>A0A383ES88</accession>
<feature type="non-terminal residue" evidence="1">
    <location>
        <position position="229"/>
    </location>
</feature>
<protein>
    <submittedName>
        <fullName evidence="1">Uncharacterized protein</fullName>
    </submittedName>
</protein>
<dbReference type="InterPro" id="IPR011989">
    <property type="entry name" value="ARM-like"/>
</dbReference>
<gene>
    <name evidence="1" type="ORF">METZ01_LOCUS512571</name>
</gene>
<evidence type="ECO:0000313" key="1">
    <source>
        <dbReference type="EMBL" id="SVE59717.1"/>
    </source>
</evidence>
<reference evidence="1" key="1">
    <citation type="submission" date="2018-05" db="EMBL/GenBank/DDBJ databases">
        <authorList>
            <person name="Lanie J.A."/>
            <person name="Ng W.-L."/>
            <person name="Kazmierczak K.M."/>
            <person name="Andrzejewski T.M."/>
            <person name="Davidsen T.M."/>
            <person name="Wayne K.J."/>
            <person name="Tettelin H."/>
            <person name="Glass J.I."/>
            <person name="Rusch D."/>
            <person name="Podicherti R."/>
            <person name="Tsui H.-C.T."/>
            <person name="Winkler M.E."/>
        </authorList>
    </citation>
    <scope>NUCLEOTIDE SEQUENCE</scope>
</reference>
<dbReference type="EMBL" id="UINC01228418">
    <property type="protein sequence ID" value="SVE59717.1"/>
    <property type="molecule type" value="Genomic_DNA"/>
</dbReference>
<dbReference type="Gene3D" id="1.25.10.10">
    <property type="entry name" value="Leucine-rich Repeat Variant"/>
    <property type="match status" value="1"/>
</dbReference>